<name>A0A0V8GL21_9BACL</name>
<proteinExistence type="predicted"/>
<comment type="caution">
    <text evidence="1">The sequence shown here is derived from an EMBL/GenBank/DDBJ whole genome shotgun (WGS) entry which is preliminary data.</text>
</comment>
<dbReference type="EMBL" id="LNQL01000001">
    <property type="protein sequence ID" value="KSU50955.1"/>
    <property type="molecule type" value="Genomic_DNA"/>
</dbReference>
<dbReference type="Proteomes" id="UP000053797">
    <property type="component" value="Unassembled WGS sequence"/>
</dbReference>
<evidence type="ECO:0000313" key="2">
    <source>
        <dbReference type="Proteomes" id="UP000053797"/>
    </source>
</evidence>
<organism evidence="1 2">
    <name type="scientific">Exiguobacterium indicum</name>
    <dbReference type="NCBI Taxonomy" id="296995"/>
    <lineage>
        <taxon>Bacteria</taxon>
        <taxon>Bacillati</taxon>
        <taxon>Bacillota</taxon>
        <taxon>Bacilli</taxon>
        <taxon>Bacillales</taxon>
        <taxon>Bacillales Family XII. Incertae Sedis</taxon>
        <taxon>Exiguobacterium</taxon>
    </lineage>
</organism>
<protein>
    <submittedName>
        <fullName evidence="1">Uncharacterized protein</fullName>
    </submittedName>
</protein>
<dbReference type="AlphaFoldDB" id="A0A0V8GL21"/>
<reference evidence="1 2" key="1">
    <citation type="journal article" date="2015" name="Int. J. Syst. Evol. Microbiol.">
        <title>Exiguobacterium enclense sp. nov., isolated from sediment.</title>
        <authorList>
            <person name="Dastager S.G."/>
            <person name="Mawlankar R."/>
            <person name="Sonalkar V.V."/>
            <person name="Thorat M.N."/>
            <person name="Mual P."/>
            <person name="Verma A."/>
            <person name="Krishnamurthi S."/>
            <person name="Tang S.K."/>
            <person name="Li W.J."/>
        </authorList>
    </citation>
    <scope>NUCLEOTIDE SEQUENCE [LARGE SCALE GENOMIC DNA]</scope>
    <source>
        <strain evidence="1 2">NIO-1109</strain>
    </source>
</reference>
<evidence type="ECO:0000313" key="1">
    <source>
        <dbReference type="EMBL" id="KSU50955.1"/>
    </source>
</evidence>
<sequence length="156" mass="18556">MFDDIDHHKGVIFLKIIDLDFLLTTEEYDLELDTMSLKTNDHYAIDFYFYGADETFKLLIDDPSRDYFLMRFEKYAVFLGTLQEHGIIDDRLRNPYPVVKSKESILGEFAAKYMKTKEIYTERGDLHLFAIRTHEQDFYILSYSDPIIIDHMAKED</sequence>
<accession>A0A0V8GL21</accession>
<gene>
    <name evidence="1" type="ORF">AS033_06130</name>
</gene>